<protein>
    <submittedName>
        <fullName evidence="4">Helix-turn-helix domain-containing protein</fullName>
    </submittedName>
</protein>
<organism evidence="4 5">
    <name type="scientific">Gordonia asplenii</name>
    <dbReference type="NCBI Taxonomy" id="2725283"/>
    <lineage>
        <taxon>Bacteria</taxon>
        <taxon>Bacillati</taxon>
        <taxon>Actinomycetota</taxon>
        <taxon>Actinomycetes</taxon>
        <taxon>Mycobacteriales</taxon>
        <taxon>Gordoniaceae</taxon>
        <taxon>Gordonia</taxon>
    </lineage>
</organism>
<keyword evidence="5" id="KW-1185">Reference proteome</keyword>
<dbReference type="InterPro" id="IPR002818">
    <property type="entry name" value="DJ-1/PfpI"/>
</dbReference>
<dbReference type="RefSeq" id="WP_170192485.1">
    <property type="nucleotide sequence ID" value="NZ_JABBNB010000001.1"/>
</dbReference>
<evidence type="ECO:0000259" key="3">
    <source>
        <dbReference type="PROSITE" id="PS01124"/>
    </source>
</evidence>
<evidence type="ECO:0000313" key="4">
    <source>
        <dbReference type="EMBL" id="NMO00023.1"/>
    </source>
</evidence>
<dbReference type="Gene3D" id="1.10.10.60">
    <property type="entry name" value="Homeodomain-like"/>
    <property type="match status" value="1"/>
</dbReference>
<keyword evidence="1" id="KW-0805">Transcription regulation</keyword>
<dbReference type="PANTHER" id="PTHR43130">
    <property type="entry name" value="ARAC-FAMILY TRANSCRIPTIONAL REGULATOR"/>
    <property type="match status" value="1"/>
</dbReference>
<dbReference type="Proteomes" id="UP000550729">
    <property type="component" value="Unassembled WGS sequence"/>
</dbReference>
<dbReference type="Gene3D" id="3.40.50.880">
    <property type="match status" value="1"/>
</dbReference>
<dbReference type="SUPFAM" id="SSF46689">
    <property type="entry name" value="Homeodomain-like"/>
    <property type="match status" value="2"/>
</dbReference>
<dbReference type="InterPro" id="IPR029062">
    <property type="entry name" value="Class_I_gatase-like"/>
</dbReference>
<dbReference type="PROSITE" id="PS01124">
    <property type="entry name" value="HTH_ARAC_FAMILY_2"/>
    <property type="match status" value="1"/>
</dbReference>
<gene>
    <name evidence="4" type="ORF">HH308_02205</name>
</gene>
<dbReference type="Pfam" id="PF01965">
    <property type="entry name" value="DJ-1_PfpI"/>
    <property type="match status" value="1"/>
</dbReference>
<proteinExistence type="predicted"/>
<dbReference type="InterPro" id="IPR009057">
    <property type="entry name" value="Homeodomain-like_sf"/>
</dbReference>
<dbReference type="PANTHER" id="PTHR43130:SF3">
    <property type="entry name" value="HTH-TYPE TRANSCRIPTIONAL REGULATOR RV1931C"/>
    <property type="match status" value="1"/>
</dbReference>
<accession>A0A848KU52</accession>
<dbReference type="InterPro" id="IPR052158">
    <property type="entry name" value="INH-QAR"/>
</dbReference>
<dbReference type="Pfam" id="PF12833">
    <property type="entry name" value="HTH_18"/>
    <property type="match status" value="1"/>
</dbReference>
<feature type="domain" description="HTH araC/xylS-type" evidence="3">
    <location>
        <begin position="220"/>
        <end position="318"/>
    </location>
</feature>
<dbReference type="GO" id="GO:0043565">
    <property type="term" value="F:sequence-specific DNA binding"/>
    <property type="evidence" value="ECO:0007669"/>
    <property type="project" value="InterPro"/>
</dbReference>
<dbReference type="SUPFAM" id="SSF52317">
    <property type="entry name" value="Class I glutamine amidotransferase-like"/>
    <property type="match status" value="1"/>
</dbReference>
<sequence>MSQSPHRIVVLILAPVIGFDATIVPMAFGAAVDDAGERLYDVRLCSIDGEPVESTHGYALGVHGDLALLDDADTVIVPGTRNPSVRDTGTLPREVAEAFQRRSPTTRFASICTGAFVLAAAGIFDGRPATTHWQSAADLAAMFPTVVVDEKVLFIDDGDVLSSAGLSAGIDLCLHMIRRDHGTRVANRVARYAVVPPWRDGGQAQFIERPVPDDAGQSTTDVRQWLSRNLSESVTVAQMARRAHMSERTFARRFRAETGESPGDWLAAQRINAARGLLESTDLPVDDIAAQVGLGSGTNLRAHLRRAVDVAPLQYRRRFRGAASG</sequence>
<name>A0A848KU52_9ACTN</name>
<dbReference type="EMBL" id="JABBNB010000001">
    <property type="protein sequence ID" value="NMO00023.1"/>
    <property type="molecule type" value="Genomic_DNA"/>
</dbReference>
<dbReference type="GO" id="GO:0003700">
    <property type="term" value="F:DNA-binding transcription factor activity"/>
    <property type="evidence" value="ECO:0007669"/>
    <property type="project" value="InterPro"/>
</dbReference>
<evidence type="ECO:0000313" key="5">
    <source>
        <dbReference type="Proteomes" id="UP000550729"/>
    </source>
</evidence>
<reference evidence="4 5" key="1">
    <citation type="submission" date="2020-04" db="EMBL/GenBank/DDBJ databases">
        <title>Gordonia sp. nov. TBRC 11910.</title>
        <authorList>
            <person name="Suriyachadkun C."/>
        </authorList>
    </citation>
    <scope>NUCLEOTIDE SEQUENCE [LARGE SCALE GENOMIC DNA]</scope>
    <source>
        <strain evidence="4 5">TBRC 11910</strain>
    </source>
</reference>
<dbReference type="InterPro" id="IPR018060">
    <property type="entry name" value="HTH_AraC"/>
</dbReference>
<dbReference type="CDD" id="cd03137">
    <property type="entry name" value="GATase1_AraC_1"/>
    <property type="match status" value="1"/>
</dbReference>
<keyword evidence="2" id="KW-0804">Transcription</keyword>
<evidence type="ECO:0000256" key="2">
    <source>
        <dbReference type="ARBA" id="ARBA00023163"/>
    </source>
</evidence>
<evidence type="ECO:0000256" key="1">
    <source>
        <dbReference type="ARBA" id="ARBA00023015"/>
    </source>
</evidence>
<dbReference type="AlphaFoldDB" id="A0A848KU52"/>
<dbReference type="SMART" id="SM00342">
    <property type="entry name" value="HTH_ARAC"/>
    <property type="match status" value="1"/>
</dbReference>
<comment type="caution">
    <text evidence="4">The sequence shown here is derived from an EMBL/GenBank/DDBJ whole genome shotgun (WGS) entry which is preliminary data.</text>
</comment>